<gene>
    <name evidence="1" type="ORF">MW7_016450</name>
</gene>
<comment type="caution">
    <text evidence="1">The sequence shown here is derived from an EMBL/GenBank/DDBJ whole genome shotgun (WGS) entry which is preliminary data.</text>
</comment>
<name>A0ACD3SKE8_9BURK</name>
<evidence type="ECO:0000313" key="2">
    <source>
        <dbReference type="Proteomes" id="UP000004277"/>
    </source>
</evidence>
<accession>A0ACD3SKE8</accession>
<evidence type="ECO:0000313" key="1">
    <source>
        <dbReference type="EMBL" id="TMS56671.1"/>
    </source>
</evidence>
<dbReference type="EMBL" id="AKCV02000026">
    <property type="protein sequence ID" value="TMS56671.1"/>
    <property type="molecule type" value="Genomic_DNA"/>
</dbReference>
<sequence>MDTFDSKDFRAALGQFITGVTVVTTLDPAGQPVGLTANSFNAVSLTPPMVLWSLDKKSSSLQSFMEGDRFAINILSDAQRDVAMRFATRGVDRFAGIDILEGRTGLPLIEHCAAHFECRTVHRYEGGDHIIFVGEVLTCKRYVNEPLGFHAGQFVQLERVAA</sequence>
<organism evidence="1 2">
    <name type="scientific">Imbroritus primus</name>
    <dbReference type="NCBI Taxonomy" id="3058603"/>
    <lineage>
        <taxon>Bacteria</taxon>
        <taxon>Pseudomonadati</taxon>
        <taxon>Pseudomonadota</taxon>
        <taxon>Betaproteobacteria</taxon>
        <taxon>Burkholderiales</taxon>
        <taxon>Burkholderiaceae</taxon>
        <taxon>Imbroritus</taxon>
    </lineage>
</organism>
<proteinExistence type="predicted"/>
<dbReference type="Proteomes" id="UP000004277">
    <property type="component" value="Unassembled WGS sequence"/>
</dbReference>
<reference evidence="1" key="1">
    <citation type="submission" date="2019-05" db="EMBL/GenBank/DDBJ databases">
        <title>Revised genome assembly of Burkholderiaceae (previously Ralstonia) sp. PBA.</title>
        <authorList>
            <person name="Gan H.M."/>
        </authorList>
    </citation>
    <scope>NUCLEOTIDE SEQUENCE</scope>
    <source>
        <strain evidence="1">PBA</strain>
    </source>
</reference>
<protein>
    <submittedName>
        <fullName evidence="1">Flavin reductase family protein</fullName>
    </submittedName>
</protein>
<keyword evidence="2" id="KW-1185">Reference proteome</keyword>